<reference evidence="13 14" key="1">
    <citation type="submission" date="2023-09" db="EMBL/GenBank/DDBJ databases">
        <authorList>
            <person name="Rey-Velasco X."/>
        </authorList>
    </citation>
    <scope>NUCLEOTIDE SEQUENCE [LARGE SCALE GENOMIC DNA]</scope>
    <source>
        <strain evidence="13 14">P050</strain>
    </source>
</reference>
<evidence type="ECO:0000256" key="2">
    <source>
        <dbReference type="ARBA" id="ARBA00004824"/>
    </source>
</evidence>
<evidence type="ECO:0000256" key="10">
    <source>
        <dbReference type="ARBA" id="ARBA00049229"/>
    </source>
</evidence>
<comment type="catalytic activity">
    <reaction evidence="9">
        <text>L-isoleucine + 2-oxoglutarate = (S)-3-methyl-2-oxopentanoate + L-glutamate</text>
        <dbReference type="Rhea" id="RHEA:24801"/>
        <dbReference type="ChEBI" id="CHEBI:16810"/>
        <dbReference type="ChEBI" id="CHEBI:29985"/>
        <dbReference type="ChEBI" id="CHEBI:35146"/>
        <dbReference type="ChEBI" id="CHEBI:58045"/>
        <dbReference type="EC" id="2.6.1.42"/>
    </reaction>
</comment>
<comment type="pathway">
    <text evidence="4">Amino-acid biosynthesis; L-leucine biosynthesis; L-leucine from 3-methyl-2-oxobutanoate: step 4/4.</text>
</comment>
<keyword evidence="7 12" id="KW-0663">Pyridoxal phosphate</keyword>
<evidence type="ECO:0000256" key="7">
    <source>
        <dbReference type="ARBA" id="ARBA00022898"/>
    </source>
</evidence>
<dbReference type="Pfam" id="PF01063">
    <property type="entry name" value="Aminotran_4"/>
    <property type="match status" value="1"/>
</dbReference>
<dbReference type="PROSITE" id="PS00770">
    <property type="entry name" value="AA_TRANSFER_CLASS_4"/>
    <property type="match status" value="1"/>
</dbReference>
<dbReference type="SUPFAM" id="SSF56752">
    <property type="entry name" value="D-aminoacid aminotransferase-like PLP-dependent enzymes"/>
    <property type="match status" value="1"/>
</dbReference>
<evidence type="ECO:0000256" key="8">
    <source>
        <dbReference type="ARBA" id="ARBA00048212"/>
    </source>
</evidence>
<gene>
    <name evidence="13" type="ORF">RM519_02400</name>
</gene>
<keyword evidence="13" id="KW-0808">Transferase</keyword>
<dbReference type="Gene3D" id="3.30.470.10">
    <property type="match status" value="1"/>
</dbReference>
<comment type="pathway">
    <text evidence="2">Amino-acid biosynthesis; L-isoleucine biosynthesis; L-isoleucine from 2-oxobutanoate: step 4/4.</text>
</comment>
<comment type="similarity">
    <text evidence="5 11">Belongs to the class-IV pyridoxal-phosphate-dependent aminotransferase family.</text>
</comment>
<dbReference type="InterPro" id="IPR043131">
    <property type="entry name" value="BCAT-like_N"/>
</dbReference>
<dbReference type="PANTHER" id="PTHR42743">
    <property type="entry name" value="AMINO-ACID AMINOTRANSFERASE"/>
    <property type="match status" value="1"/>
</dbReference>
<dbReference type="InterPro" id="IPR036038">
    <property type="entry name" value="Aminotransferase-like"/>
</dbReference>
<dbReference type="RefSeq" id="WP_311591910.1">
    <property type="nucleotide sequence ID" value="NZ_JAVRHV010000001.1"/>
</dbReference>
<dbReference type="PANTHER" id="PTHR42743:SF11">
    <property type="entry name" value="AMINODEOXYCHORISMATE LYASE"/>
    <property type="match status" value="1"/>
</dbReference>
<evidence type="ECO:0000256" key="9">
    <source>
        <dbReference type="ARBA" id="ARBA00048798"/>
    </source>
</evidence>
<dbReference type="Gene3D" id="3.20.10.10">
    <property type="entry name" value="D-amino Acid Aminotransferase, subunit A, domain 2"/>
    <property type="match status" value="1"/>
</dbReference>
<keyword evidence="13" id="KW-0032">Aminotransferase</keyword>
<evidence type="ECO:0000256" key="1">
    <source>
        <dbReference type="ARBA" id="ARBA00001933"/>
    </source>
</evidence>
<evidence type="ECO:0000256" key="12">
    <source>
        <dbReference type="RuleBase" id="RU004516"/>
    </source>
</evidence>
<keyword evidence="14" id="KW-1185">Reference proteome</keyword>
<dbReference type="InterPro" id="IPR001544">
    <property type="entry name" value="Aminotrans_IV"/>
</dbReference>
<evidence type="ECO:0000313" key="13">
    <source>
        <dbReference type="EMBL" id="MDT0552087.1"/>
    </source>
</evidence>
<evidence type="ECO:0000256" key="5">
    <source>
        <dbReference type="ARBA" id="ARBA00009320"/>
    </source>
</evidence>
<dbReference type="EC" id="2.6.1.42" evidence="6"/>
<organism evidence="13 14">
    <name type="scientific">Urechidicola vernalis</name>
    <dbReference type="NCBI Taxonomy" id="3075600"/>
    <lineage>
        <taxon>Bacteria</taxon>
        <taxon>Pseudomonadati</taxon>
        <taxon>Bacteroidota</taxon>
        <taxon>Flavobacteriia</taxon>
        <taxon>Flavobacteriales</taxon>
        <taxon>Flavobacteriaceae</taxon>
        <taxon>Urechidicola</taxon>
    </lineage>
</organism>
<protein>
    <recommendedName>
        <fullName evidence="6">branched-chain-amino-acid transaminase</fullName>
        <ecNumber evidence="6">2.6.1.42</ecNumber>
    </recommendedName>
</protein>
<dbReference type="EMBL" id="JAVRHV010000001">
    <property type="protein sequence ID" value="MDT0552087.1"/>
    <property type="molecule type" value="Genomic_DNA"/>
</dbReference>
<comment type="cofactor">
    <cofactor evidence="1 12">
        <name>pyridoxal 5'-phosphate</name>
        <dbReference type="ChEBI" id="CHEBI:597326"/>
    </cofactor>
</comment>
<sequence>MINVNGELIQKESNVFTIGNRGFKYGDAIFETLKYVNGKVIFLEEHYFRLMSSLRMLRMDAPMHFTLEYFEEEILKTIEANKLETARIRFSLSRNDGGLYTPVDHGIQYCIETTALKDLAKEEFKVELYKDFYVYSGLMSTIKTNNKVLNVIASVFAKENDYDTCILINEKKQLVEAINGNLFLIKGNTVITPPITEGCLNGIIRDKLIDILTKNKMYQIEERVISPFELKKVDEVFITNSIVDIQPITNYRKKVYNTNISKQLKLLLKMSYS</sequence>
<comment type="caution">
    <text evidence="13">The sequence shown here is derived from an EMBL/GenBank/DDBJ whole genome shotgun (WGS) entry which is preliminary data.</text>
</comment>
<comment type="catalytic activity">
    <reaction evidence="10">
        <text>L-leucine + 2-oxoglutarate = 4-methyl-2-oxopentanoate + L-glutamate</text>
        <dbReference type="Rhea" id="RHEA:18321"/>
        <dbReference type="ChEBI" id="CHEBI:16810"/>
        <dbReference type="ChEBI" id="CHEBI:17865"/>
        <dbReference type="ChEBI" id="CHEBI:29985"/>
        <dbReference type="ChEBI" id="CHEBI:57427"/>
        <dbReference type="EC" id="2.6.1.42"/>
    </reaction>
</comment>
<evidence type="ECO:0000256" key="4">
    <source>
        <dbReference type="ARBA" id="ARBA00005072"/>
    </source>
</evidence>
<name>A0ABU2Y228_9FLAO</name>
<accession>A0ABU2Y228</accession>
<evidence type="ECO:0000256" key="3">
    <source>
        <dbReference type="ARBA" id="ARBA00004931"/>
    </source>
</evidence>
<proteinExistence type="inferred from homology"/>
<evidence type="ECO:0000256" key="6">
    <source>
        <dbReference type="ARBA" id="ARBA00013053"/>
    </source>
</evidence>
<dbReference type="Proteomes" id="UP001252186">
    <property type="component" value="Unassembled WGS sequence"/>
</dbReference>
<comment type="catalytic activity">
    <reaction evidence="8">
        <text>L-valine + 2-oxoglutarate = 3-methyl-2-oxobutanoate + L-glutamate</text>
        <dbReference type="Rhea" id="RHEA:24813"/>
        <dbReference type="ChEBI" id="CHEBI:11851"/>
        <dbReference type="ChEBI" id="CHEBI:16810"/>
        <dbReference type="ChEBI" id="CHEBI:29985"/>
        <dbReference type="ChEBI" id="CHEBI:57762"/>
        <dbReference type="EC" id="2.6.1.42"/>
    </reaction>
</comment>
<dbReference type="InterPro" id="IPR050571">
    <property type="entry name" value="Class-IV_PLP-Dep_Aminotrnsfr"/>
</dbReference>
<dbReference type="CDD" id="cd00449">
    <property type="entry name" value="PLPDE_IV"/>
    <property type="match status" value="1"/>
</dbReference>
<dbReference type="InterPro" id="IPR043132">
    <property type="entry name" value="BCAT-like_C"/>
</dbReference>
<evidence type="ECO:0000313" key="14">
    <source>
        <dbReference type="Proteomes" id="UP001252186"/>
    </source>
</evidence>
<dbReference type="GO" id="GO:0008483">
    <property type="term" value="F:transaminase activity"/>
    <property type="evidence" value="ECO:0007669"/>
    <property type="project" value="UniProtKB-KW"/>
</dbReference>
<comment type="pathway">
    <text evidence="3">Amino-acid biosynthesis; L-valine biosynthesis; L-valine from pyruvate: step 4/4.</text>
</comment>
<evidence type="ECO:0000256" key="11">
    <source>
        <dbReference type="RuleBase" id="RU004106"/>
    </source>
</evidence>
<dbReference type="InterPro" id="IPR018300">
    <property type="entry name" value="Aminotrans_IV_CS"/>
</dbReference>